<evidence type="ECO:0000313" key="1">
    <source>
        <dbReference type="EMBL" id="GFD26065.1"/>
    </source>
</evidence>
<name>A0A699UT15_TANCI</name>
<dbReference type="AlphaFoldDB" id="A0A699UT15"/>
<gene>
    <name evidence="1" type="ORF">Tci_898034</name>
</gene>
<protein>
    <submittedName>
        <fullName evidence="1">Uncharacterized protein</fullName>
    </submittedName>
</protein>
<accession>A0A699UT15</accession>
<sequence>MNSEIVMRIDHSLARQGYQTDEKCALSRDRVLEPLETDTLLVRRLAYPAGLAQNRDRTENRA</sequence>
<organism evidence="1">
    <name type="scientific">Tanacetum cinerariifolium</name>
    <name type="common">Dalmatian daisy</name>
    <name type="synonym">Chrysanthemum cinerariifolium</name>
    <dbReference type="NCBI Taxonomy" id="118510"/>
    <lineage>
        <taxon>Eukaryota</taxon>
        <taxon>Viridiplantae</taxon>
        <taxon>Streptophyta</taxon>
        <taxon>Embryophyta</taxon>
        <taxon>Tracheophyta</taxon>
        <taxon>Spermatophyta</taxon>
        <taxon>Magnoliopsida</taxon>
        <taxon>eudicotyledons</taxon>
        <taxon>Gunneridae</taxon>
        <taxon>Pentapetalae</taxon>
        <taxon>asterids</taxon>
        <taxon>campanulids</taxon>
        <taxon>Asterales</taxon>
        <taxon>Asteraceae</taxon>
        <taxon>Asteroideae</taxon>
        <taxon>Anthemideae</taxon>
        <taxon>Anthemidinae</taxon>
        <taxon>Tanacetum</taxon>
    </lineage>
</organism>
<dbReference type="EMBL" id="BKCJ011365530">
    <property type="protein sequence ID" value="GFD26065.1"/>
    <property type="molecule type" value="Genomic_DNA"/>
</dbReference>
<reference evidence="1" key="1">
    <citation type="journal article" date="2019" name="Sci. Rep.">
        <title>Draft genome of Tanacetum cinerariifolium, the natural source of mosquito coil.</title>
        <authorList>
            <person name="Yamashiro T."/>
            <person name="Shiraishi A."/>
            <person name="Satake H."/>
            <person name="Nakayama K."/>
        </authorList>
    </citation>
    <scope>NUCLEOTIDE SEQUENCE</scope>
</reference>
<feature type="non-terminal residue" evidence="1">
    <location>
        <position position="62"/>
    </location>
</feature>
<proteinExistence type="predicted"/>
<comment type="caution">
    <text evidence="1">The sequence shown here is derived from an EMBL/GenBank/DDBJ whole genome shotgun (WGS) entry which is preliminary data.</text>
</comment>